<feature type="transmembrane region" description="Helical" evidence="2">
    <location>
        <begin position="171"/>
        <end position="193"/>
    </location>
</feature>
<sequence length="301" mass="31991">MVTSSDPHRVWLDVLKSSQSSPAPPNRPMPTPDRYARTLRPVSGARAPMMNVAPPAPSGGPPPALGALRAAARMSMFLVATSTLAAVAVVNAPGIAQAATNWDIGLAAPLDDGVKMGLPNVRDESREVWKALDQEAFEVAVGLLSREIGKLRRSFTVIAGAVDEIGSITRAYWIAMGTLAMAVLATLTVIKLAKLMPHTRVLAVLQEAMLGKLALGTTAGTLGLLSTFLSFSGTKMANEAKKWHQLQYVTPTGALKIDFKNAAIKTAGLPSYHKADRSDRLPPGSESFQWVGPKKELPELP</sequence>
<dbReference type="EMBL" id="JBHMCE010000001">
    <property type="protein sequence ID" value="MFB9525462.1"/>
    <property type="molecule type" value="Genomic_DNA"/>
</dbReference>
<accession>A0ABV5PQJ2</accession>
<keyword evidence="2" id="KW-0812">Transmembrane</keyword>
<evidence type="ECO:0000256" key="1">
    <source>
        <dbReference type="SAM" id="MobiDB-lite"/>
    </source>
</evidence>
<protein>
    <submittedName>
        <fullName evidence="3">Uncharacterized protein</fullName>
    </submittedName>
</protein>
<keyword evidence="2" id="KW-1133">Transmembrane helix</keyword>
<organism evidence="3 4">
    <name type="scientific">Nonomuraea roseola</name>
    <dbReference type="NCBI Taxonomy" id="46179"/>
    <lineage>
        <taxon>Bacteria</taxon>
        <taxon>Bacillati</taxon>
        <taxon>Actinomycetota</taxon>
        <taxon>Actinomycetes</taxon>
        <taxon>Streptosporangiales</taxon>
        <taxon>Streptosporangiaceae</taxon>
        <taxon>Nonomuraea</taxon>
    </lineage>
</organism>
<name>A0ABV5PQJ2_9ACTN</name>
<keyword evidence="2" id="KW-0472">Membrane</keyword>
<feature type="compositionally biased region" description="Pro residues" evidence="1">
    <location>
        <begin position="22"/>
        <end position="31"/>
    </location>
</feature>
<dbReference type="RefSeq" id="WP_346126151.1">
    <property type="nucleotide sequence ID" value="NZ_BAAAXC010000015.1"/>
</dbReference>
<evidence type="ECO:0000313" key="3">
    <source>
        <dbReference type="EMBL" id="MFB9525462.1"/>
    </source>
</evidence>
<reference evidence="3 4" key="1">
    <citation type="submission" date="2024-09" db="EMBL/GenBank/DDBJ databases">
        <authorList>
            <person name="Sun Q."/>
            <person name="Mori K."/>
        </authorList>
    </citation>
    <scope>NUCLEOTIDE SEQUENCE [LARGE SCALE GENOMIC DNA]</scope>
    <source>
        <strain evidence="3 4">JCM 3323</strain>
    </source>
</reference>
<feature type="compositionally biased region" description="Basic and acidic residues" evidence="1">
    <location>
        <begin position="1"/>
        <end position="11"/>
    </location>
</feature>
<proteinExistence type="predicted"/>
<feature type="region of interest" description="Disordered" evidence="1">
    <location>
        <begin position="273"/>
        <end position="301"/>
    </location>
</feature>
<feature type="transmembrane region" description="Helical" evidence="2">
    <location>
        <begin position="213"/>
        <end position="232"/>
    </location>
</feature>
<evidence type="ECO:0000313" key="4">
    <source>
        <dbReference type="Proteomes" id="UP001589646"/>
    </source>
</evidence>
<keyword evidence="4" id="KW-1185">Reference proteome</keyword>
<gene>
    <name evidence="3" type="ORF">ACFFRN_02400</name>
</gene>
<feature type="region of interest" description="Disordered" evidence="1">
    <location>
        <begin position="1"/>
        <end position="34"/>
    </location>
</feature>
<evidence type="ECO:0000256" key="2">
    <source>
        <dbReference type="SAM" id="Phobius"/>
    </source>
</evidence>
<dbReference type="Proteomes" id="UP001589646">
    <property type="component" value="Unassembled WGS sequence"/>
</dbReference>
<comment type="caution">
    <text evidence="3">The sequence shown here is derived from an EMBL/GenBank/DDBJ whole genome shotgun (WGS) entry which is preliminary data.</text>
</comment>